<dbReference type="PANTHER" id="PTHR11059:SF0">
    <property type="entry name" value="DNA REPAIR PROTEIN RECN"/>
    <property type="match status" value="1"/>
</dbReference>
<dbReference type="InterPro" id="IPR003395">
    <property type="entry name" value="RecF/RecN/SMC_N"/>
</dbReference>
<dbReference type="Pfam" id="PF02463">
    <property type="entry name" value="SMC_N"/>
    <property type="match status" value="1"/>
</dbReference>
<feature type="compositionally biased region" description="Basic and acidic residues" evidence="9">
    <location>
        <begin position="648"/>
        <end position="661"/>
    </location>
</feature>
<proteinExistence type="inferred from homology"/>
<dbReference type="GO" id="GO:0005524">
    <property type="term" value="F:ATP binding"/>
    <property type="evidence" value="ECO:0007669"/>
    <property type="project" value="UniProtKB-KW"/>
</dbReference>
<keyword evidence="6" id="KW-0067">ATP-binding</keyword>
<dbReference type="InterPro" id="IPR027417">
    <property type="entry name" value="P-loop_NTPase"/>
</dbReference>
<reference evidence="11 12" key="1">
    <citation type="submission" date="2017-11" db="EMBL/GenBank/DDBJ databases">
        <title>Sequencing the genomes of 1000 actinobacteria strains.</title>
        <authorList>
            <person name="Klenk H.-P."/>
        </authorList>
    </citation>
    <scope>NUCLEOTIDE SEQUENCE [LARGE SCALE GENOMIC DNA]</scope>
    <source>
        <strain evidence="11 12">DSM 44104</strain>
    </source>
</reference>
<feature type="compositionally biased region" description="Basic and acidic residues" evidence="9">
    <location>
        <begin position="573"/>
        <end position="592"/>
    </location>
</feature>
<dbReference type="EMBL" id="PHUJ01000003">
    <property type="protein sequence ID" value="PKB28693.1"/>
    <property type="molecule type" value="Genomic_DNA"/>
</dbReference>
<comment type="function">
    <text evidence="1">May be involved in recombinational repair of damaged DNA.</text>
</comment>
<evidence type="ECO:0000256" key="4">
    <source>
        <dbReference type="ARBA" id="ARBA00022741"/>
    </source>
</evidence>
<evidence type="ECO:0000256" key="7">
    <source>
        <dbReference type="ARBA" id="ARBA00023204"/>
    </source>
</evidence>
<gene>
    <name evidence="11" type="ORF">ATL51_0312</name>
</gene>
<evidence type="ECO:0000256" key="5">
    <source>
        <dbReference type="ARBA" id="ARBA00022763"/>
    </source>
</evidence>
<dbReference type="CDD" id="cd03241">
    <property type="entry name" value="ABC_RecN"/>
    <property type="match status" value="1"/>
</dbReference>
<evidence type="ECO:0000256" key="9">
    <source>
        <dbReference type="SAM" id="MobiDB-lite"/>
    </source>
</evidence>
<evidence type="ECO:0000256" key="6">
    <source>
        <dbReference type="ARBA" id="ARBA00022840"/>
    </source>
</evidence>
<evidence type="ECO:0000313" key="11">
    <source>
        <dbReference type="EMBL" id="PKB28693.1"/>
    </source>
</evidence>
<evidence type="ECO:0000256" key="3">
    <source>
        <dbReference type="ARBA" id="ARBA00021315"/>
    </source>
</evidence>
<evidence type="ECO:0000256" key="2">
    <source>
        <dbReference type="ARBA" id="ARBA00009441"/>
    </source>
</evidence>
<dbReference type="GO" id="GO:0009432">
    <property type="term" value="P:SOS response"/>
    <property type="evidence" value="ECO:0007669"/>
    <property type="project" value="TreeGrafter"/>
</dbReference>
<feature type="region of interest" description="Disordered" evidence="9">
    <location>
        <begin position="572"/>
        <end position="674"/>
    </location>
</feature>
<evidence type="ECO:0000313" key="12">
    <source>
        <dbReference type="Proteomes" id="UP000232453"/>
    </source>
</evidence>
<dbReference type="Gene3D" id="3.40.50.300">
    <property type="entry name" value="P-loop containing nucleotide triphosphate hydrolases"/>
    <property type="match status" value="2"/>
</dbReference>
<protein>
    <recommendedName>
        <fullName evidence="3">DNA repair protein RecN</fullName>
    </recommendedName>
    <alternativeName>
        <fullName evidence="8">Recombination protein N</fullName>
    </alternativeName>
</protein>
<dbReference type="Proteomes" id="UP000232453">
    <property type="component" value="Unassembled WGS sequence"/>
</dbReference>
<dbReference type="AlphaFoldDB" id="A0AA44UJG8"/>
<dbReference type="GO" id="GO:0043590">
    <property type="term" value="C:bacterial nucleoid"/>
    <property type="evidence" value="ECO:0007669"/>
    <property type="project" value="TreeGrafter"/>
</dbReference>
<comment type="similarity">
    <text evidence="2">Belongs to the RecN family.</text>
</comment>
<keyword evidence="5" id="KW-0227">DNA damage</keyword>
<organism evidence="11 12">
    <name type="scientific">Pseudonocardia alni</name>
    <name type="common">Amycolata alni</name>
    <dbReference type="NCBI Taxonomy" id="33907"/>
    <lineage>
        <taxon>Bacteria</taxon>
        <taxon>Bacillati</taxon>
        <taxon>Actinomycetota</taxon>
        <taxon>Actinomycetes</taxon>
        <taxon>Pseudonocardiales</taxon>
        <taxon>Pseudonocardiaceae</taxon>
        <taxon>Pseudonocardia</taxon>
    </lineage>
</organism>
<sequence length="674" mass="69803">MLSEMRIQGLGVIDDATLELDPGLTVLTGETGAGKTMVVTGLNLLGGGRAESSRVSAGARRAVVEGRFAASPGALELAEEVGAEADDDGALIAARTVSADGRSRAHLGGRSVPNGVLGRLAETQLAVHGQNDQLRLLRGSDQRALLDRFAGDPVAVPLTAYRTVRAEWLQVVTELAERRDNARRLAQEADLLRHGLAEIEAADPQPGEDRELVEQARRMAEADDLRAAAESAHLALSGSDDGEAPGAVGLAGQAKGLAEGSGDPALEELGPRLTEAIAVLADAAAELSGYLDRLDADPELLSRVLTRQAELKALTRKYAADTDGVLAWADTARDRLSGLDTSDEALAELSARRDALAGELAGHAAAITAARTAAASRLAEATTAELAGLAMKDATLQVGVQPRPAADTGPVLEVGGRRCQAGSSGVDEVEIRLVPHAGAVAQPLHKGASGGELSRVMLALEVALAGADPVPTMVFDEVDAGVGGRAAVEIGRRLAQLAARHQVIVVTHLPQVAAYADRHLVVQKASGAGVTRSSVRRLTEEERTGELARMLAGMDDTDTGRAHAEELLSAATAHREADRAAARPADLAEARSRRAQSRRGRTARDTDTGVATAPVEGAVPGPRGTDSRGTDPRGTDPCGTDPCGTDSRGTDSRSIDPDRAAGRPAAASRRRRAG</sequence>
<dbReference type="GO" id="GO:0006281">
    <property type="term" value="P:DNA repair"/>
    <property type="evidence" value="ECO:0007669"/>
    <property type="project" value="UniProtKB-KW"/>
</dbReference>
<dbReference type="SUPFAM" id="SSF52540">
    <property type="entry name" value="P-loop containing nucleoside triphosphate hydrolases"/>
    <property type="match status" value="2"/>
</dbReference>
<keyword evidence="4" id="KW-0547">Nucleotide-binding</keyword>
<evidence type="ECO:0000256" key="8">
    <source>
        <dbReference type="ARBA" id="ARBA00033408"/>
    </source>
</evidence>
<dbReference type="RefSeq" id="WP_100877399.1">
    <property type="nucleotide sequence ID" value="NZ_JBICSI010000011.1"/>
</dbReference>
<feature type="compositionally biased region" description="Basic and acidic residues" evidence="9">
    <location>
        <begin position="625"/>
        <end position="634"/>
    </location>
</feature>
<dbReference type="GO" id="GO:0006310">
    <property type="term" value="P:DNA recombination"/>
    <property type="evidence" value="ECO:0007669"/>
    <property type="project" value="InterPro"/>
</dbReference>
<dbReference type="NCBIfam" id="TIGR00634">
    <property type="entry name" value="recN"/>
    <property type="match status" value="1"/>
</dbReference>
<accession>A0AA44UJG8</accession>
<name>A0AA44UJG8_PSEA5</name>
<feature type="domain" description="RecF/RecN/SMC N-terminal" evidence="10">
    <location>
        <begin position="2"/>
        <end position="524"/>
    </location>
</feature>
<dbReference type="PANTHER" id="PTHR11059">
    <property type="entry name" value="DNA REPAIR PROTEIN RECN"/>
    <property type="match status" value="1"/>
</dbReference>
<evidence type="ECO:0000256" key="1">
    <source>
        <dbReference type="ARBA" id="ARBA00003618"/>
    </source>
</evidence>
<dbReference type="FunFam" id="3.40.50.300:FF:000356">
    <property type="entry name" value="DNA repair protein RecN"/>
    <property type="match status" value="1"/>
</dbReference>
<comment type="caution">
    <text evidence="11">The sequence shown here is derived from an EMBL/GenBank/DDBJ whole genome shotgun (WGS) entry which is preliminary data.</text>
</comment>
<dbReference type="InterPro" id="IPR004604">
    <property type="entry name" value="DNA_recomb/repair_RecN"/>
</dbReference>
<evidence type="ECO:0000259" key="10">
    <source>
        <dbReference type="Pfam" id="PF02463"/>
    </source>
</evidence>
<keyword evidence="7" id="KW-0234">DNA repair</keyword>